<comment type="similarity">
    <text evidence="2 11">Belongs to the peptidase M14 family.</text>
</comment>
<evidence type="ECO:0000256" key="5">
    <source>
        <dbReference type="ARBA" id="ARBA00022723"/>
    </source>
</evidence>
<evidence type="ECO:0000256" key="2">
    <source>
        <dbReference type="ARBA" id="ARBA00005988"/>
    </source>
</evidence>
<evidence type="ECO:0000256" key="12">
    <source>
        <dbReference type="SAM" id="SignalP"/>
    </source>
</evidence>
<dbReference type="InterPro" id="IPR003146">
    <property type="entry name" value="M14A_act_pep"/>
</dbReference>
<comment type="cofactor">
    <cofactor evidence="1">
        <name>Zn(2+)</name>
        <dbReference type="ChEBI" id="CHEBI:29105"/>
    </cofactor>
</comment>
<dbReference type="SMART" id="SM00631">
    <property type="entry name" value="Zn_pept"/>
    <property type="match status" value="1"/>
</dbReference>
<dbReference type="PANTHER" id="PTHR11705">
    <property type="entry name" value="PROTEASE FAMILY M14 CARBOXYPEPTIDASE A,B"/>
    <property type="match status" value="1"/>
</dbReference>
<dbReference type="PRINTS" id="PR00765">
    <property type="entry name" value="CRBOXYPTASEA"/>
</dbReference>
<gene>
    <name evidence="14" type="ORF">OCTVUL_1B016210</name>
</gene>
<evidence type="ECO:0000256" key="10">
    <source>
        <dbReference type="ARBA" id="ARBA00023157"/>
    </source>
</evidence>
<reference evidence="14" key="1">
    <citation type="submission" date="2023-08" db="EMBL/GenBank/DDBJ databases">
        <authorList>
            <person name="Alioto T."/>
            <person name="Alioto T."/>
            <person name="Gomez Garrido J."/>
        </authorList>
    </citation>
    <scope>NUCLEOTIDE SEQUENCE</scope>
</reference>
<keyword evidence="9" id="KW-0482">Metalloprotease</keyword>
<dbReference type="PROSITE" id="PS52035">
    <property type="entry name" value="PEPTIDASE_M14"/>
    <property type="match status" value="1"/>
</dbReference>
<feature type="chain" id="PRO_5041305184" evidence="12">
    <location>
        <begin position="23"/>
        <end position="416"/>
    </location>
</feature>
<dbReference type="Pfam" id="PF02244">
    <property type="entry name" value="Propep_M14"/>
    <property type="match status" value="1"/>
</dbReference>
<feature type="signal peptide" evidence="12">
    <location>
        <begin position="1"/>
        <end position="22"/>
    </location>
</feature>
<evidence type="ECO:0000256" key="6">
    <source>
        <dbReference type="ARBA" id="ARBA00022729"/>
    </source>
</evidence>
<dbReference type="Gene3D" id="3.40.630.10">
    <property type="entry name" value="Zn peptidases"/>
    <property type="match status" value="1"/>
</dbReference>
<dbReference type="InterPro" id="IPR057246">
    <property type="entry name" value="CARBOXYPEPT_ZN_1"/>
</dbReference>
<dbReference type="PANTHER" id="PTHR11705:SF91">
    <property type="entry name" value="FI01817P-RELATED"/>
    <property type="match status" value="1"/>
</dbReference>
<dbReference type="InterPro" id="IPR036990">
    <property type="entry name" value="M14A-like_propep"/>
</dbReference>
<evidence type="ECO:0000256" key="3">
    <source>
        <dbReference type="ARBA" id="ARBA00022645"/>
    </source>
</evidence>
<name>A0AA36FR66_OCTVU</name>
<keyword evidence="10" id="KW-1015">Disulfide bond</keyword>
<feature type="domain" description="Peptidase M14" evidence="13">
    <location>
        <begin position="124"/>
        <end position="416"/>
    </location>
</feature>
<sequence>MRGQVCIMKALLILLCVALAEAKSYSNYHLLRVRPQTEAQLTTLKLLSAEETGLEIDFWIRPYYLNRTCEFLVSLETYMKIKPILAGVGLKVEILSHDIQKAIDAERTPSGNSTEYGYQLNPDTFMKYSEIVVLMKRYTHVHNHVTLVSYGTSYEKRELYAIRFTTGPGKKTVFVEAGMHAREWIGTASVMKIIERFANDYDSDTDIIHLLSLYDWVFIPCSNPDGYEYTFYQDRMWRKNRKPNNRCMGTDLNRNFDAGWSGEGSSSFECSLTFHGSRALSEPESEALVRFIKSAGPLIGFFSIHSYSQFIMPPYGFTRQKPKDSEELTKLAYKAARAITQATGSYFTVGTPPELLYVAGGGVYDWVKLKHQAKYSYAMELRPKHNTRNGFILSPLNIKPSSVELFAALKTFADGF</sequence>
<evidence type="ECO:0000256" key="11">
    <source>
        <dbReference type="PROSITE-ProRule" id="PRU01379"/>
    </source>
</evidence>
<keyword evidence="3" id="KW-0121">Carboxypeptidase</keyword>
<accession>A0AA36FR66</accession>
<keyword evidence="7" id="KW-0378">Hydrolase</keyword>
<dbReference type="InterPro" id="IPR000834">
    <property type="entry name" value="Peptidase_M14"/>
</dbReference>
<dbReference type="SUPFAM" id="SSF53187">
    <property type="entry name" value="Zn-dependent exopeptidases"/>
    <property type="match status" value="1"/>
</dbReference>
<dbReference type="SUPFAM" id="SSF54897">
    <property type="entry name" value="Protease propeptides/inhibitors"/>
    <property type="match status" value="1"/>
</dbReference>
<feature type="active site" description="Proton donor/acceptor" evidence="11">
    <location>
        <position position="380"/>
    </location>
</feature>
<dbReference type="GO" id="GO:0004181">
    <property type="term" value="F:metallocarboxypeptidase activity"/>
    <property type="evidence" value="ECO:0007669"/>
    <property type="project" value="InterPro"/>
</dbReference>
<dbReference type="GO" id="GO:0006508">
    <property type="term" value="P:proteolysis"/>
    <property type="evidence" value="ECO:0007669"/>
    <property type="project" value="UniProtKB-KW"/>
</dbReference>
<evidence type="ECO:0000313" key="14">
    <source>
        <dbReference type="EMBL" id="CAI9743228.1"/>
    </source>
</evidence>
<keyword evidence="15" id="KW-1185">Reference proteome</keyword>
<dbReference type="Pfam" id="PF00246">
    <property type="entry name" value="Peptidase_M14"/>
    <property type="match status" value="1"/>
</dbReference>
<evidence type="ECO:0000256" key="9">
    <source>
        <dbReference type="ARBA" id="ARBA00023049"/>
    </source>
</evidence>
<dbReference type="CDD" id="cd03860">
    <property type="entry name" value="M14_CP_A-B_like"/>
    <property type="match status" value="1"/>
</dbReference>
<dbReference type="EMBL" id="OX597841">
    <property type="protein sequence ID" value="CAI9743228.1"/>
    <property type="molecule type" value="Genomic_DNA"/>
</dbReference>
<dbReference type="Proteomes" id="UP001162480">
    <property type="component" value="Chromosome 28"/>
</dbReference>
<protein>
    <submittedName>
        <fullName evidence="14">Carboxypeptidase A2-like</fullName>
    </submittedName>
</protein>
<keyword evidence="5" id="KW-0479">Metal-binding</keyword>
<dbReference type="FunFam" id="3.40.630.10:FF:000084">
    <property type="entry name" value="Carboxypeptidase B2"/>
    <property type="match status" value="1"/>
</dbReference>
<keyword evidence="4" id="KW-0645">Protease</keyword>
<organism evidence="14 15">
    <name type="scientific">Octopus vulgaris</name>
    <name type="common">Common octopus</name>
    <dbReference type="NCBI Taxonomy" id="6645"/>
    <lineage>
        <taxon>Eukaryota</taxon>
        <taxon>Metazoa</taxon>
        <taxon>Spiralia</taxon>
        <taxon>Lophotrochozoa</taxon>
        <taxon>Mollusca</taxon>
        <taxon>Cephalopoda</taxon>
        <taxon>Coleoidea</taxon>
        <taxon>Octopodiformes</taxon>
        <taxon>Octopoda</taxon>
        <taxon>Incirrata</taxon>
        <taxon>Octopodidae</taxon>
        <taxon>Octopus</taxon>
    </lineage>
</organism>
<proteinExistence type="inferred from homology"/>
<evidence type="ECO:0000313" key="15">
    <source>
        <dbReference type="Proteomes" id="UP001162480"/>
    </source>
</evidence>
<evidence type="ECO:0000259" key="13">
    <source>
        <dbReference type="PROSITE" id="PS52035"/>
    </source>
</evidence>
<dbReference type="GO" id="GO:0008270">
    <property type="term" value="F:zinc ion binding"/>
    <property type="evidence" value="ECO:0007669"/>
    <property type="project" value="InterPro"/>
</dbReference>
<evidence type="ECO:0000256" key="4">
    <source>
        <dbReference type="ARBA" id="ARBA00022670"/>
    </source>
</evidence>
<dbReference type="Gene3D" id="3.30.70.340">
    <property type="entry name" value="Metallocarboxypeptidase-like"/>
    <property type="match status" value="1"/>
</dbReference>
<evidence type="ECO:0000256" key="1">
    <source>
        <dbReference type="ARBA" id="ARBA00001947"/>
    </source>
</evidence>
<evidence type="ECO:0000256" key="8">
    <source>
        <dbReference type="ARBA" id="ARBA00022833"/>
    </source>
</evidence>
<dbReference type="AlphaFoldDB" id="A0AA36FR66"/>
<dbReference type="PROSITE" id="PS00132">
    <property type="entry name" value="CARBOXYPEPT_ZN_1"/>
    <property type="match status" value="1"/>
</dbReference>
<keyword evidence="6 12" id="KW-0732">Signal</keyword>
<keyword evidence="8" id="KW-0862">Zinc</keyword>
<evidence type="ECO:0000256" key="7">
    <source>
        <dbReference type="ARBA" id="ARBA00022801"/>
    </source>
</evidence>
<dbReference type="GO" id="GO:0005615">
    <property type="term" value="C:extracellular space"/>
    <property type="evidence" value="ECO:0007669"/>
    <property type="project" value="TreeGrafter"/>
</dbReference>